<dbReference type="SUPFAM" id="SSF57903">
    <property type="entry name" value="FYVE/PHD zinc finger"/>
    <property type="match status" value="2"/>
</dbReference>
<dbReference type="InterPro" id="IPR019787">
    <property type="entry name" value="Znf_PHD-finger"/>
</dbReference>
<feature type="compositionally biased region" description="Polar residues" evidence="17">
    <location>
        <begin position="449"/>
        <end position="466"/>
    </location>
</feature>
<dbReference type="PANTHER" id="PTHR10615:SF161">
    <property type="entry name" value="HISTONE ACETYLTRANSFERASE KAT7"/>
    <property type="match status" value="1"/>
</dbReference>
<keyword evidence="11" id="KW-0805">Transcription regulation</keyword>
<keyword evidence="8" id="KW-0862">Zinc</keyword>
<evidence type="ECO:0000256" key="16">
    <source>
        <dbReference type="RuleBase" id="RU361211"/>
    </source>
</evidence>
<keyword evidence="7 15" id="KW-0863">Zinc-finger</keyword>
<dbReference type="Pfam" id="PF00628">
    <property type="entry name" value="PHD"/>
    <property type="match status" value="1"/>
</dbReference>
<accession>A0A0C3CW66</accession>
<dbReference type="FunFam" id="3.30.60.60:FF:000001">
    <property type="entry name" value="Histone acetyltransferase"/>
    <property type="match status" value="1"/>
</dbReference>
<evidence type="ECO:0000256" key="9">
    <source>
        <dbReference type="ARBA" id="ARBA00022853"/>
    </source>
</evidence>
<keyword evidence="10" id="KW-0007">Acetylation</keyword>
<dbReference type="GO" id="GO:0004402">
    <property type="term" value="F:histone acetyltransferase activity"/>
    <property type="evidence" value="ECO:0007669"/>
    <property type="project" value="InterPro"/>
</dbReference>
<keyword evidence="6" id="KW-0677">Repeat</keyword>
<evidence type="ECO:0000256" key="15">
    <source>
        <dbReference type="PROSITE-ProRule" id="PRU00146"/>
    </source>
</evidence>
<dbReference type="Gene3D" id="3.30.40.10">
    <property type="entry name" value="Zinc/RING finger domain, C3HC4 (zinc finger)"/>
    <property type="match status" value="1"/>
</dbReference>
<dbReference type="InterPro" id="IPR016181">
    <property type="entry name" value="Acyl_CoA_acyltransferase"/>
</dbReference>
<dbReference type="PROSITE" id="PS50016">
    <property type="entry name" value="ZF_PHD_2"/>
    <property type="match status" value="2"/>
</dbReference>
<dbReference type="Pfam" id="PF17772">
    <property type="entry name" value="zf-MYST"/>
    <property type="match status" value="1"/>
</dbReference>
<protein>
    <recommendedName>
        <fullName evidence="3 16">Histone acetyltransferase</fullName>
        <ecNumber evidence="3 16">2.3.1.48</ecNumber>
    </recommendedName>
</protein>
<dbReference type="AlphaFoldDB" id="A0A0C3CW66"/>
<dbReference type="PROSITE" id="PS51726">
    <property type="entry name" value="MYST_HAT"/>
    <property type="match status" value="1"/>
</dbReference>
<organism evidence="20 21">
    <name type="scientific">Scleroderma citrinum Foug A</name>
    <dbReference type="NCBI Taxonomy" id="1036808"/>
    <lineage>
        <taxon>Eukaryota</taxon>
        <taxon>Fungi</taxon>
        <taxon>Dikarya</taxon>
        <taxon>Basidiomycota</taxon>
        <taxon>Agaricomycotina</taxon>
        <taxon>Agaricomycetes</taxon>
        <taxon>Agaricomycetidae</taxon>
        <taxon>Boletales</taxon>
        <taxon>Sclerodermatineae</taxon>
        <taxon>Sclerodermataceae</taxon>
        <taxon>Scleroderma</taxon>
    </lineage>
</organism>
<feature type="domain" description="MYST-type HAT" evidence="19">
    <location>
        <begin position="469"/>
        <end position="681"/>
    </location>
</feature>
<evidence type="ECO:0000256" key="17">
    <source>
        <dbReference type="SAM" id="MobiDB-lite"/>
    </source>
</evidence>
<dbReference type="EC" id="2.3.1.48" evidence="3 16"/>
<feature type="compositionally biased region" description="Pro residues" evidence="17">
    <location>
        <begin position="434"/>
        <end position="446"/>
    </location>
</feature>
<evidence type="ECO:0000256" key="7">
    <source>
        <dbReference type="ARBA" id="ARBA00022771"/>
    </source>
</evidence>
<evidence type="ECO:0000256" key="12">
    <source>
        <dbReference type="ARBA" id="ARBA00023163"/>
    </source>
</evidence>
<dbReference type="Gene3D" id="3.30.60.60">
    <property type="entry name" value="N-acetyl transferase-like"/>
    <property type="match status" value="1"/>
</dbReference>
<dbReference type="FunFam" id="3.30.40.10:FF:000005">
    <property type="entry name" value="zinc finger protein isoform X1"/>
    <property type="match status" value="1"/>
</dbReference>
<name>A0A0C3CW66_9AGAM</name>
<keyword evidence="9" id="KW-0156">Chromatin regulator</keyword>
<dbReference type="InterPro" id="IPR001965">
    <property type="entry name" value="Znf_PHD"/>
</dbReference>
<feature type="compositionally biased region" description="Basic and acidic residues" evidence="17">
    <location>
        <begin position="263"/>
        <end position="277"/>
    </location>
</feature>
<keyword evidence="5" id="KW-0479">Metal-binding</keyword>
<dbReference type="OrthoDB" id="787137at2759"/>
<feature type="region of interest" description="Disordered" evidence="17">
    <location>
        <begin position="228"/>
        <end position="472"/>
    </location>
</feature>
<evidence type="ECO:0000259" key="19">
    <source>
        <dbReference type="PROSITE" id="PS51726"/>
    </source>
</evidence>
<evidence type="ECO:0000256" key="5">
    <source>
        <dbReference type="ARBA" id="ARBA00022723"/>
    </source>
</evidence>
<dbReference type="InterPro" id="IPR050603">
    <property type="entry name" value="MYST_HAT"/>
</dbReference>
<dbReference type="PANTHER" id="PTHR10615">
    <property type="entry name" value="HISTONE ACETYLTRANSFERASE"/>
    <property type="match status" value="1"/>
</dbReference>
<evidence type="ECO:0000256" key="10">
    <source>
        <dbReference type="ARBA" id="ARBA00022990"/>
    </source>
</evidence>
<dbReference type="FunFam" id="3.40.630.30:FF:000001">
    <property type="entry name" value="Histone acetyltransferase"/>
    <property type="match status" value="1"/>
</dbReference>
<dbReference type="InterPro" id="IPR013083">
    <property type="entry name" value="Znf_RING/FYVE/PHD"/>
</dbReference>
<dbReference type="Pfam" id="PF01853">
    <property type="entry name" value="MOZ_SAS"/>
    <property type="match status" value="1"/>
</dbReference>
<keyword evidence="21" id="KW-1185">Reference proteome</keyword>
<evidence type="ECO:0000259" key="18">
    <source>
        <dbReference type="PROSITE" id="PS50016"/>
    </source>
</evidence>
<keyword evidence="12" id="KW-0804">Transcription</keyword>
<dbReference type="InterPro" id="IPR002717">
    <property type="entry name" value="HAT_MYST-type"/>
</dbReference>
<evidence type="ECO:0000313" key="21">
    <source>
        <dbReference type="Proteomes" id="UP000053989"/>
    </source>
</evidence>
<dbReference type="GO" id="GO:0031507">
    <property type="term" value="P:heterochromatin formation"/>
    <property type="evidence" value="ECO:0007669"/>
    <property type="project" value="UniProtKB-ARBA"/>
</dbReference>
<evidence type="ECO:0000256" key="13">
    <source>
        <dbReference type="ARBA" id="ARBA00023242"/>
    </source>
</evidence>
<reference evidence="20 21" key="1">
    <citation type="submission" date="2014-04" db="EMBL/GenBank/DDBJ databases">
        <authorList>
            <consortium name="DOE Joint Genome Institute"/>
            <person name="Kuo A."/>
            <person name="Kohler A."/>
            <person name="Nagy L.G."/>
            <person name="Floudas D."/>
            <person name="Copeland A."/>
            <person name="Barry K.W."/>
            <person name="Cichocki N."/>
            <person name="Veneault-Fourrey C."/>
            <person name="LaButti K."/>
            <person name="Lindquist E.A."/>
            <person name="Lipzen A."/>
            <person name="Lundell T."/>
            <person name="Morin E."/>
            <person name="Murat C."/>
            <person name="Sun H."/>
            <person name="Tunlid A."/>
            <person name="Henrissat B."/>
            <person name="Grigoriev I.V."/>
            <person name="Hibbett D.S."/>
            <person name="Martin F."/>
            <person name="Nordberg H.P."/>
            <person name="Cantor M.N."/>
            <person name="Hua S.X."/>
        </authorList>
    </citation>
    <scope>NUCLEOTIDE SEQUENCE [LARGE SCALE GENOMIC DNA]</scope>
    <source>
        <strain evidence="20 21">Foug A</strain>
    </source>
</reference>
<dbReference type="SMART" id="SM00249">
    <property type="entry name" value="PHD"/>
    <property type="match status" value="2"/>
</dbReference>
<comment type="subcellular location">
    <subcellularLocation>
        <location evidence="1 16">Nucleus</location>
    </subcellularLocation>
</comment>
<dbReference type="GO" id="GO:0003712">
    <property type="term" value="F:transcription coregulator activity"/>
    <property type="evidence" value="ECO:0007669"/>
    <property type="project" value="TreeGrafter"/>
</dbReference>
<dbReference type="STRING" id="1036808.A0A0C3CW66"/>
<dbReference type="Proteomes" id="UP000053989">
    <property type="component" value="Unassembled WGS sequence"/>
</dbReference>
<evidence type="ECO:0000313" key="20">
    <source>
        <dbReference type="EMBL" id="KIM52810.1"/>
    </source>
</evidence>
<dbReference type="GO" id="GO:0003682">
    <property type="term" value="F:chromatin binding"/>
    <property type="evidence" value="ECO:0007669"/>
    <property type="project" value="TreeGrafter"/>
</dbReference>
<comment type="similarity">
    <text evidence="2 16">Belongs to the MYST (SAS/MOZ) family.</text>
</comment>
<keyword evidence="4" id="KW-0808">Transferase</keyword>
<sequence length="681" mass="76276">MRGLPFPPNALFDRETTSEVGSPFSNVDDIPIDPALAGTPVTDHPHHPHSHDLAQDRPLVPNTNVVPARTRHYSQEPSQYDKGPRGDPFAPQLSAAYIPVPEPIPQALKPQKRRRKPRREEECGFCQGNDSKNKHGHLEPMVSCEECGRSGHPSCMELGGVANVVRSYPWKCLECKTCEICFEKGDDERILFCDFCDRGWHMDCLDPPLDKAPPGQWHCPICPSIEDVPPPDDALNQPDAFPPVGHPYPIAPDTDMPSPAVDPKVDVETSGEHNGDETDKDETESDSSSSDSDSDEDTAGAPTPRRPQPVKTKKKRPKRKSEPQTPRQPKRMRITVRAPPSPLVVRLRIPPKGKGKEREEDIEKNIFEDLLPPSERDVSKTGIDGADRTRFDRSRAAADEKLAPPPAPTSATDSPVAGPSSRPLRSHASHQITIPPPSIPTSPVPSTPGLYSTTPGQIPQSPTTPVGNDKPLRIRTIRFGRYDIHPWYDAPFPEEYANIPDGRLWICEFCLKYMRSGFAFDRHKMKCKARHPPGDEIYRDGAVSIFEVDGRKNKIYCQNLCLLSKMFLDHKSLFYDVEPFLFYVMTEFDDIGARFVGYFSKEKCSPKDYNVSCIMTLPVRQRQGWGSFLIDFSYLLSKKEQRSGSPEKPLSALGALGYKNYWTLALMRYLKMAPSRPTLEG</sequence>
<dbReference type="InterPro" id="IPR011011">
    <property type="entry name" value="Znf_FYVE_PHD"/>
</dbReference>
<dbReference type="GO" id="GO:0008270">
    <property type="term" value="F:zinc ion binding"/>
    <property type="evidence" value="ECO:0007669"/>
    <property type="project" value="UniProtKB-KW"/>
</dbReference>
<feature type="active site" description="Proton donor/acceptor" evidence="14">
    <location>
        <position position="647"/>
    </location>
</feature>
<evidence type="ECO:0000256" key="1">
    <source>
        <dbReference type="ARBA" id="ARBA00004123"/>
    </source>
</evidence>
<feature type="compositionally biased region" description="Pro residues" evidence="17">
    <location>
        <begin position="240"/>
        <end position="250"/>
    </location>
</feature>
<reference evidence="21" key="2">
    <citation type="submission" date="2015-01" db="EMBL/GenBank/DDBJ databases">
        <title>Evolutionary Origins and Diversification of the Mycorrhizal Mutualists.</title>
        <authorList>
            <consortium name="DOE Joint Genome Institute"/>
            <consortium name="Mycorrhizal Genomics Consortium"/>
            <person name="Kohler A."/>
            <person name="Kuo A."/>
            <person name="Nagy L.G."/>
            <person name="Floudas D."/>
            <person name="Copeland A."/>
            <person name="Barry K.W."/>
            <person name="Cichocki N."/>
            <person name="Veneault-Fourrey C."/>
            <person name="LaButti K."/>
            <person name="Lindquist E.A."/>
            <person name="Lipzen A."/>
            <person name="Lundell T."/>
            <person name="Morin E."/>
            <person name="Murat C."/>
            <person name="Riley R."/>
            <person name="Ohm R."/>
            <person name="Sun H."/>
            <person name="Tunlid A."/>
            <person name="Henrissat B."/>
            <person name="Grigoriev I.V."/>
            <person name="Hibbett D.S."/>
            <person name="Martin F."/>
        </authorList>
    </citation>
    <scope>NUCLEOTIDE SEQUENCE [LARGE SCALE GENOMIC DNA]</scope>
    <source>
        <strain evidence="21">Foug A</strain>
    </source>
</reference>
<dbReference type="GO" id="GO:0006357">
    <property type="term" value="P:regulation of transcription by RNA polymerase II"/>
    <property type="evidence" value="ECO:0007669"/>
    <property type="project" value="TreeGrafter"/>
</dbReference>
<dbReference type="CDD" id="cd15526">
    <property type="entry name" value="PHD1_MOZ_d4"/>
    <property type="match status" value="1"/>
</dbReference>
<dbReference type="GO" id="GO:0005634">
    <property type="term" value="C:nucleus"/>
    <property type="evidence" value="ECO:0007669"/>
    <property type="project" value="UniProtKB-SubCell"/>
</dbReference>
<dbReference type="InterPro" id="IPR040706">
    <property type="entry name" value="Zf-MYST"/>
</dbReference>
<comment type="catalytic activity">
    <reaction evidence="16">
        <text>L-lysyl-[protein] + acetyl-CoA = N(6)-acetyl-L-lysyl-[protein] + CoA + H(+)</text>
        <dbReference type="Rhea" id="RHEA:45948"/>
        <dbReference type="Rhea" id="RHEA-COMP:9752"/>
        <dbReference type="Rhea" id="RHEA-COMP:10731"/>
        <dbReference type="ChEBI" id="CHEBI:15378"/>
        <dbReference type="ChEBI" id="CHEBI:29969"/>
        <dbReference type="ChEBI" id="CHEBI:57287"/>
        <dbReference type="ChEBI" id="CHEBI:57288"/>
        <dbReference type="ChEBI" id="CHEBI:61930"/>
        <dbReference type="EC" id="2.3.1.48"/>
    </reaction>
</comment>
<evidence type="ECO:0000256" key="3">
    <source>
        <dbReference type="ARBA" id="ARBA00013184"/>
    </source>
</evidence>
<evidence type="ECO:0000256" key="4">
    <source>
        <dbReference type="ARBA" id="ARBA00022679"/>
    </source>
</evidence>
<dbReference type="InterPro" id="IPR036388">
    <property type="entry name" value="WH-like_DNA-bd_sf"/>
</dbReference>
<dbReference type="InParanoid" id="A0A0C3CW66"/>
<evidence type="ECO:0000256" key="14">
    <source>
        <dbReference type="PIRSR" id="PIRSR602717-51"/>
    </source>
</evidence>
<feature type="compositionally biased region" description="Basic and acidic residues" evidence="17">
    <location>
        <begin position="374"/>
        <end position="402"/>
    </location>
</feature>
<feature type="compositionally biased region" description="Basic and acidic residues" evidence="17">
    <location>
        <begin position="354"/>
        <end position="367"/>
    </location>
</feature>
<feature type="domain" description="PHD-type" evidence="18">
    <location>
        <begin position="175"/>
        <end position="225"/>
    </location>
</feature>
<dbReference type="GO" id="GO:1990467">
    <property type="term" value="C:NuA3a histone acetyltransferase complex"/>
    <property type="evidence" value="ECO:0007669"/>
    <property type="project" value="TreeGrafter"/>
</dbReference>
<gene>
    <name evidence="20" type="ORF">SCLCIDRAFT_1223449</name>
</gene>
<dbReference type="EMBL" id="KN822199">
    <property type="protein sequence ID" value="KIM52810.1"/>
    <property type="molecule type" value="Genomic_DNA"/>
</dbReference>
<evidence type="ECO:0000256" key="2">
    <source>
        <dbReference type="ARBA" id="ARBA00010107"/>
    </source>
</evidence>
<feature type="domain" description="PHD-type" evidence="18">
    <location>
        <begin position="120"/>
        <end position="178"/>
    </location>
</feature>
<evidence type="ECO:0000256" key="6">
    <source>
        <dbReference type="ARBA" id="ARBA00022737"/>
    </source>
</evidence>
<dbReference type="Gene3D" id="3.40.630.30">
    <property type="match status" value="1"/>
</dbReference>
<dbReference type="HOGENOM" id="CLU_403936_0_0_1"/>
<evidence type="ECO:0000256" key="11">
    <source>
        <dbReference type="ARBA" id="ARBA00023015"/>
    </source>
</evidence>
<feature type="region of interest" description="Disordered" evidence="17">
    <location>
        <begin position="1"/>
        <end position="126"/>
    </location>
</feature>
<proteinExistence type="inferred from homology"/>
<evidence type="ECO:0000256" key="8">
    <source>
        <dbReference type="ARBA" id="ARBA00022833"/>
    </source>
</evidence>
<dbReference type="Gene3D" id="1.10.10.10">
    <property type="entry name" value="Winged helix-like DNA-binding domain superfamily/Winged helix DNA-binding domain"/>
    <property type="match status" value="1"/>
</dbReference>
<keyword evidence="13 16" id="KW-0539">Nucleus</keyword>
<dbReference type="SUPFAM" id="SSF55729">
    <property type="entry name" value="Acyl-CoA N-acyltransferases (Nat)"/>
    <property type="match status" value="1"/>
</dbReference>